<keyword evidence="7 19" id="KW-0347">Helicase</keyword>
<dbReference type="InterPro" id="IPR041679">
    <property type="entry name" value="DNA2/NAM7-like_C"/>
</dbReference>
<evidence type="ECO:0000256" key="12">
    <source>
        <dbReference type="SAM" id="MobiDB-lite"/>
    </source>
</evidence>
<comment type="similarity">
    <text evidence="2">Belongs to the DNA2/NAM7 helicase family. SDE3 subfamily.</text>
</comment>
<keyword evidence="4" id="KW-0963">Cytoplasm</keyword>
<evidence type="ECO:0000256" key="6">
    <source>
        <dbReference type="ARBA" id="ARBA00022801"/>
    </source>
</evidence>
<comment type="subcellular location">
    <subcellularLocation>
        <location evidence="1">Cytoplasm</location>
        <location evidence="1">P-body</location>
    </subcellularLocation>
</comment>
<dbReference type="GO" id="GO:0003723">
    <property type="term" value="F:RNA binding"/>
    <property type="evidence" value="ECO:0007669"/>
    <property type="project" value="UniProtKB-KW"/>
</dbReference>
<dbReference type="PANTHER" id="PTHR45418">
    <property type="entry name" value="CANCER/TESTIS ANTIGEN 55"/>
    <property type="match status" value="1"/>
</dbReference>
<evidence type="ECO:0000256" key="11">
    <source>
        <dbReference type="ARBA" id="ARBA00047984"/>
    </source>
</evidence>
<feature type="domain" description="DNA2/NAM7 helicase helicase" evidence="13">
    <location>
        <begin position="604"/>
        <end position="686"/>
    </location>
</feature>
<feature type="region of interest" description="Disordered" evidence="12">
    <location>
        <begin position="92"/>
        <end position="117"/>
    </location>
</feature>
<dbReference type="Pfam" id="PF21634">
    <property type="entry name" value="MOV-10_beta-barrel"/>
    <property type="match status" value="1"/>
</dbReference>
<evidence type="ECO:0000259" key="16">
    <source>
        <dbReference type="Pfam" id="PF21633"/>
    </source>
</evidence>
<protein>
    <recommendedName>
        <fullName evidence="3">RNA helicase</fullName>
        <ecNumber evidence="3">3.6.4.13</ecNumber>
    </recommendedName>
</protein>
<keyword evidence="9" id="KW-0694">RNA-binding</keyword>
<dbReference type="EMBL" id="VZRW01009520">
    <property type="protein sequence ID" value="NWX20403.1"/>
    <property type="molecule type" value="Genomic_DNA"/>
</dbReference>
<keyword evidence="10" id="KW-0943">RNA-mediated gene silencing</keyword>
<dbReference type="InterPro" id="IPR047187">
    <property type="entry name" value="SF1_C_Upf1"/>
</dbReference>
<dbReference type="OrthoDB" id="6513042at2759"/>
<feature type="domain" description="Helicase MOV-10 N-terminal" evidence="15">
    <location>
        <begin position="10"/>
        <end position="75"/>
    </location>
</feature>
<dbReference type="Pfam" id="PF21632">
    <property type="entry name" value="MOV-10_N"/>
    <property type="match status" value="1"/>
</dbReference>
<dbReference type="GO" id="GO:0005524">
    <property type="term" value="F:ATP binding"/>
    <property type="evidence" value="ECO:0007669"/>
    <property type="project" value="UniProtKB-KW"/>
</dbReference>
<dbReference type="AlphaFoldDB" id="A0A7K6UC30"/>
<keyword evidence="8" id="KW-0067">ATP-binding</keyword>
<keyword evidence="6" id="KW-0378">Hydrolase</keyword>
<dbReference type="FunFam" id="3.40.50.300:FF:000608">
    <property type="entry name" value="Mov10 RISC complex RNA helicase"/>
    <property type="match status" value="1"/>
</dbReference>
<dbReference type="GO" id="GO:0032574">
    <property type="term" value="F:5'-3' RNA helicase activity"/>
    <property type="evidence" value="ECO:0007669"/>
    <property type="project" value="InterPro"/>
</dbReference>
<evidence type="ECO:0000256" key="10">
    <source>
        <dbReference type="ARBA" id="ARBA00023158"/>
    </source>
</evidence>
<dbReference type="Pfam" id="PF21635">
    <property type="entry name" value="Mov-10_helical"/>
    <property type="match status" value="1"/>
</dbReference>
<evidence type="ECO:0000256" key="3">
    <source>
        <dbReference type="ARBA" id="ARBA00012552"/>
    </source>
</evidence>
<dbReference type="InterPro" id="IPR027417">
    <property type="entry name" value="P-loop_NTPase"/>
</dbReference>
<feature type="compositionally biased region" description="Low complexity" evidence="12">
    <location>
        <begin position="103"/>
        <end position="117"/>
    </location>
</feature>
<evidence type="ECO:0000259" key="15">
    <source>
        <dbReference type="Pfam" id="PF21632"/>
    </source>
</evidence>
<feature type="domain" description="DNA2/NAM7 helicase helicase" evidence="13">
    <location>
        <begin position="492"/>
        <end position="562"/>
    </location>
</feature>
<dbReference type="InterPro" id="IPR049075">
    <property type="entry name" value="MOV-10_N"/>
</dbReference>
<evidence type="ECO:0000256" key="7">
    <source>
        <dbReference type="ARBA" id="ARBA00022806"/>
    </source>
</evidence>
<evidence type="ECO:0000259" key="14">
    <source>
        <dbReference type="Pfam" id="PF13087"/>
    </source>
</evidence>
<dbReference type="CDD" id="cd18808">
    <property type="entry name" value="SF1_C_Upf1"/>
    <property type="match status" value="1"/>
</dbReference>
<evidence type="ECO:0000259" key="13">
    <source>
        <dbReference type="Pfam" id="PF13086"/>
    </source>
</evidence>
<accession>A0A7K6UC30</accession>
<evidence type="ECO:0000259" key="18">
    <source>
        <dbReference type="Pfam" id="PF21635"/>
    </source>
</evidence>
<feature type="domain" description="DNA2/NAM7 helicase-like C-terminal" evidence="14">
    <location>
        <begin position="695"/>
        <end position="920"/>
    </location>
</feature>
<reference evidence="19 20" key="1">
    <citation type="submission" date="2019-09" db="EMBL/GenBank/DDBJ databases">
        <title>Bird 10,000 Genomes (B10K) Project - Family phase.</title>
        <authorList>
            <person name="Zhang G."/>
        </authorList>
    </citation>
    <scope>NUCLEOTIDE SEQUENCE [LARGE SCALE GENOMIC DNA]</scope>
    <source>
        <strain evidence="19">B10K-DU-029-76</strain>
        <tissue evidence="19">Heart</tissue>
    </source>
</reference>
<evidence type="ECO:0000256" key="1">
    <source>
        <dbReference type="ARBA" id="ARBA00004201"/>
    </source>
</evidence>
<dbReference type="InterPro" id="IPR041677">
    <property type="entry name" value="DNA2/NAM7_AAA_11"/>
</dbReference>
<evidence type="ECO:0000256" key="8">
    <source>
        <dbReference type="ARBA" id="ARBA00022840"/>
    </source>
</evidence>
<dbReference type="Pfam" id="PF13087">
    <property type="entry name" value="AAA_12"/>
    <property type="match status" value="1"/>
</dbReference>
<proteinExistence type="inferred from homology"/>
<dbReference type="Pfam" id="PF13086">
    <property type="entry name" value="AAA_11"/>
    <property type="match status" value="2"/>
</dbReference>
<dbReference type="GO" id="GO:0000932">
    <property type="term" value="C:P-body"/>
    <property type="evidence" value="ECO:0007669"/>
    <property type="project" value="UniProtKB-SubCell"/>
</dbReference>
<evidence type="ECO:0000256" key="4">
    <source>
        <dbReference type="ARBA" id="ARBA00022490"/>
    </source>
</evidence>
<organism evidence="19 20">
    <name type="scientific">Aegotheles bennettii</name>
    <dbReference type="NCBI Taxonomy" id="48278"/>
    <lineage>
        <taxon>Eukaryota</taxon>
        <taxon>Metazoa</taxon>
        <taxon>Chordata</taxon>
        <taxon>Craniata</taxon>
        <taxon>Vertebrata</taxon>
        <taxon>Euteleostomi</taxon>
        <taxon>Archelosauria</taxon>
        <taxon>Archosauria</taxon>
        <taxon>Dinosauria</taxon>
        <taxon>Saurischia</taxon>
        <taxon>Theropoda</taxon>
        <taxon>Coelurosauria</taxon>
        <taxon>Aves</taxon>
        <taxon>Neognathae</taxon>
        <taxon>Neoaves</taxon>
        <taxon>Strisores</taxon>
        <taxon>Caprimulgiformes</taxon>
        <taxon>Aegothelidae</taxon>
        <taxon>Aegotheles</taxon>
    </lineage>
</organism>
<dbReference type="EC" id="3.6.4.13" evidence="3"/>
<evidence type="ECO:0000256" key="2">
    <source>
        <dbReference type="ARBA" id="ARBA00005601"/>
    </source>
</evidence>
<dbReference type="GO" id="GO:0031047">
    <property type="term" value="P:regulatory ncRNA-mediated gene silencing"/>
    <property type="evidence" value="ECO:0007669"/>
    <property type="project" value="UniProtKB-KW"/>
</dbReference>
<dbReference type="InterPro" id="IPR049077">
    <property type="entry name" value="MOV-10_Ig-like"/>
</dbReference>
<dbReference type="FunFam" id="3.40.50.300:FF:001941">
    <property type="entry name" value="Mov10 RISC complex RNA helicase"/>
    <property type="match status" value="1"/>
</dbReference>
<keyword evidence="20" id="KW-1185">Reference proteome</keyword>
<evidence type="ECO:0000313" key="20">
    <source>
        <dbReference type="Proteomes" id="UP000559068"/>
    </source>
</evidence>
<dbReference type="CDD" id="cd18038">
    <property type="entry name" value="DEXXQc_Helz-like"/>
    <property type="match status" value="1"/>
</dbReference>
<evidence type="ECO:0000313" key="19">
    <source>
        <dbReference type="EMBL" id="NWX20403.1"/>
    </source>
</evidence>
<dbReference type="InterPro" id="IPR049080">
    <property type="entry name" value="MOV-10-like_beta-barrel"/>
</dbReference>
<feature type="non-terminal residue" evidence="19">
    <location>
        <position position="968"/>
    </location>
</feature>
<evidence type="ECO:0000259" key="17">
    <source>
        <dbReference type="Pfam" id="PF21634"/>
    </source>
</evidence>
<dbReference type="GO" id="GO:0016787">
    <property type="term" value="F:hydrolase activity"/>
    <property type="evidence" value="ECO:0007669"/>
    <property type="project" value="UniProtKB-KW"/>
</dbReference>
<gene>
    <name evidence="19" type="primary">Sde3</name>
    <name evidence="19" type="ORF">AEGBEN_R07270</name>
</gene>
<sequence length="968" mass="108960">MPRFSLVETRRWGEQFVQFLQDTGRQRESRRDTLRGIYAQEFRGRTETKTPSFSCILYALKVSQRVQVHGQLVHFKKKRRVVVADQYRRPRKNAEGLASTAAPGQQPSSGPQVPQSSGKKWAEFICGKHGVEIFSEHDQGNGVIRFPVVRGERRTVTVLVRNRGTAVVTLRCCRPLQRCRELSFTDEQGATQGQSLLLHPGGTYPIQVRCLTSCNGYFHALVVFEFTKEPRERFSIRRHIAAVAESQLAKELGPSAPFQPYQASLQHPVTVITEDGIPPDSFLNNKLEIEIPLGTYKYPNSLKDTILIGPNASASSSWAAMKSLLEAPLQPENYQQKFQLLLHLEEIQMEVDIRRYDMQDVVMVQDGVLLVLDVPGVSENRPSVLKGDHLFVHLSSERDRSPLVQYKGYVHGVELEKVRLGFSSKLQNKFVNNLKFDVTFTFSRLPLQVQHRAAALAMQRGLSSLLFPSASCHKSLFTGTFQPRWFDRKLQANAEQCRAVTHIVTGTSRPAPYLIFGPPGTGKTVTMVEAIKQVWTCFKDARVLACAPSNSAADLLCQRLIKDIAPRYIYRLIASSRSYQEVPADIRPCCNWDDEQSCYVYPSKEHLGHYRILITTLVTAGRLVSANFPPGFFSHVFIDECGQAVETESAVAIAGLLSAMDQETNPNGGQLVLAGDPQQLGPVLRSPLAIEHGLGTSLLERLMLHNPLYEKSSGGYDPQFVTKLLWNYRSHEAILRIPNELFYDSELRACESDELDVRSLYCEWEELPKKGFPIIFHGVCGEDRREAKSPSFFNTSEIEVVVHYLKKLLQSQGKGGCPRVSPKEVGIISPYRKQVEKIQKAINRLDPVLKALPDIGLLKVGSVEQFQGQERRVILISTVRSCSQYLQLDQTFNLGFLKNPKRFNVAITRAKALLIVVGNPAVLSKDQHWQRFLRYCKEEGGYTGYPYEEESPAQDALATELQALQLGQ</sequence>
<dbReference type="Proteomes" id="UP000559068">
    <property type="component" value="Unassembled WGS sequence"/>
</dbReference>
<name>A0A7K6UC30_9AVES</name>
<comment type="caution">
    <text evidence="19">The sequence shown here is derived from an EMBL/GenBank/DDBJ whole genome shotgun (WGS) entry which is preliminary data.</text>
</comment>
<evidence type="ECO:0000256" key="9">
    <source>
        <dbReference type="ARBA" id="ARBA00022884"/>
    </source>
</evidence>
<comment type="catalytic activity">
    <reaction evidence="11">
        <text>ATP + H2O = ADP + phosphate + H(+)</text>
        <dbReference type="Rhea" id="RHEA:13065"/>
        <dbReference type="ChEBI" id="CHEBI:15377"/>
        <dbReference type="ChEBI" id="CHEBI:15378"/>
        <dbReference type="ChEBI" id="CHEBI:30616"/>
        <dbReference type="ChEBI" id="CHEBI:43474"/>
        <dbReference type="ChEBI" id="CHEBI:456216"/>
        <dbReference type="EC" id="3.6.4.13"/>
    </reaction>
</comment>
<feature type="non-terminal residue" evidence="19">
    <location>
        <position position="1"/>
    </location>
</feature>
<dbReference type="InterPro" id="IPR049079">
    <property type="entry name" value="Mov-10_helical"/>
</dbReference>
<dbReference type="Pfam" id="PF21633">
    <property type="entry name" value="MOV-10_Ig-like"/>
    <property type="match status" value="1"/>
</dbReference>
<feature type="domain" description="Helicase MOV-10 Ig-like" evidence="16">
    <location>
        <begin position="121"/>
        <end position="243"/>
    </location>
</feature>
<dbReference type="InterPro" id="IPR026122">
    <property type="entry name" value="MOV-10/SDE3_DEXXQ/H-box"/>
</dbReference>
<dbReference type="PANTHER" id="PTHR45418:SF1">
    <property type="entry name" value="CANCER_TESTIS ANTIGEN 55"/>
    <property type="match status" value="1"/>
</dbReference>
<feature type="domain" description="Helicase MOV-10 helical" evidence="18">
    <location>
        <begin position="293"/>
        <end position="355"/>
    </location>
</feature>
<keyword evidence="5" id="KW-0547">Nucleotide-binding</keyword>
<dbReference type="SUPFAM" id="SSF52540">
    <property type="entry name" value="P-loop containing nucleoside triphosphate hydrolases"/>
    <property type="match status" value="1"/>
</dbReference>
<feature type="domain" description="Helicase MOV-10-like beta-barrel" evidence="17">
    <location>
        <begin position="356"/>
        <end position="440"/>
    </location>
</feature>
<dbReference type="Gene3D" id="3.40.50.300">
    <property type="entry name" value="P-loop containing nucleotide triphosphate hydrolases"/>
    <property type="match status" value="2"/>
</dbReference>
<evidence type="ECO:0000256" key="5">
    <source>
        <dbReference type="ARBA" id="ARBA00022741"/>
    </source>
</evidence>